<gene>
    <name evidence="5" type="ORF">FU658_02205</name>
</gene>
<evidence type="ECO:0000313" key="6">
    <source>
        <dbReference type="Proteomes" id="UP000321248"/>
    </source>
</evidence>
<dbReference type="GO" id="GO:0043565">
    <property type="term" value="F:sequence-specific DNA binding"/>
    <property type="evidence" value="ECO:0007669"/>
    <property type="project" value="InterPro"/>
</dbReference>
<evidence type="ECO:0000259" key="4">
    <source>
        <dbReference type="PROSITE" id="PS50956"/>
    </source>
</evidence>
<accession>A0A5C8KYK9</accession>
<dbReference type="GO" id="GO:0043200">
    <property type="term" value="P:response to amino acid"/>
    <property type="evidence" value="ECO:0007669"/>
    <property type="project" value="TreeGrafter"/>
</dbReference>
<dbReference type="InterPro" id="IPR036390">
    <property type="entry name" value="WH_DNA-bd_sf"/>
</dbReference>
<evidence type="ECO:0000313" key="5">
    <source>
        <dbReference type="EMBL" id="TXK65907.1"/>
    </source>
</evidence>
<dbReference type="EMBL" id="VRTS01000001">
    <property type="protein sequence ID" value="TXK65907.1"/>
    <property type="molecule type" value="Genomic_DNA"/>
</dbReference>
<sequence>MQLDRTDFELLTLLRKNARMPNKALAEAAGIAASTALERVRRLRQLGAIQGFHAEVAPAAVGIGLQAMVSIRLARHSRRGFDSFREHLLGLREVLALYHVAGSDDFLVHVGVRDSNHLRDFALGAFTERKEVAHIETRLIFEFRRNTELAILREDDLRSKR</sequence>
<proteinExistence type="predicted"/>
<dbReference type="OrthoDB" id="166264at2"/>
<dbReference type="InterPro" id="IPR019888">
    <property type="entry name" value="Tscrpt_reg_AsnC-like"/>
</dbReference>
<dbReference type="InterPro" id="IPR000485">
    <property type="entry name" value="AsnC-type_HTH_dom"/>
</dbReference>
<dbReference type="Pfam" id="PF01037">
    <property type="entry name" value="AsnC_trans_reg"/>
    <property type="match status" value="1"/>
</dbReference>
<dbReference type="SMART" id="SM00344">
    <property type="entry name" value="HTH_ASNC"/>
    <property type="match status" value="1"/>
</dbReference>
<reference evidence="5 6" key="1">
    <citation type="submission" date="2019-08" db="EMBL/GenBank/DDBJ databases">
        <authorList>
            <person name="Karlyshev A.V."/>
        </authorList>
    </citation>
    <scope>NUCLEOTIDE SEQUENCE [LARGE SCALE GENOMIC DNA]</scope>
    <source>
        <strain evidence="5 6">Alg18-2.2</strain>
    </source>
</reference>
<dbReference type="RefSeq" id="WP_147890580.1">
    <property type="nucleotide sequence ID" value="NZ_VRTS01000001.1"/>
</dbReference>
<evidence type="ECO:0000256" key="1">
    <source>
        <dbReference type="ARBA" id="ARBA00023015"/>
    </source>
</evidence>
<keyword evidence="2" id="KW-0238">DNA-binding</keyword>
<protein>
    <submittedName>
        <fullName evidence="5">Lrp/AsnC family transcriptional regulator</fullName>
    </submittedName>
</protein>
<organism evidence="5 6">
    <name type="scientific">Alkalisalibacterium limincola</name>
    <dbReference type="NCBI Taxonomy" id="2699169"/>
    <lineage>
        <taxon>Bacteria</taxon>
        <taxon>Pseudomonadati</taxon>
        <taxon>Pseudomonadota</taxon>
        <taxon>Gammaproteobacteria</taxon>
        <taxon>Lysobacterales</taxon>
        <taxon>Lysobacteraceae</taxon>
        <taxon>Alkalisalibacterium</taxon>
    </lineage>
</organism>
<dbReference type="InterPro" id="IPR036388">
    <property type="entry name" value="WH-like_DNA-bd_sf"/>
</dbReference>
<dbReference type="Gene3D" id="3.30.70.920">
    <property type="match status" value="1"/>
</dbReference>
<dbReference type="PANTHER" id="PTHR30154">
    <property type="entry name" value="LEUCINE-RESPONSIVE REGULATORY PROTEIN"/>
    <property type="match status" value="1"/>
</dbReference>
<comment type="caution">
    <text evidence="5">The sequence shown here is derived from an EMBL/GenBank/DDBJ whole genome shotgun (WGS) entry which is preliminary data.</text>
</comment>
<feature type="domain" description="HTH asnC-type" evidence="4">
    <location>
        <begin position="3"/>
        <end position="64"/>
    </location>
</feature>
<dbReference type="PANTHER" id="PTHR30154:SF54">
    <property type="entry name" value="POSSIBLE TRANSCRIPTIONAL REGULATORY PROTEIN (PROBABLY LRP_ASNC-FAMILY)"/>
    <property type="match status" value="1"/>
</dbReference>
<dbReference type="InterPro" id="IPR019887">
    <property type="entry name" value="Tscrpt_reg_AsnC/Lrp_C"/>
</dbReference>
<keyword evidence="3" id="KW-0804">Transcription</keyword>
<dbReference type="Proteomes" id="UP000321248">
    <property type="component" value="Unassembled WGS sequence"/>
</dbReference>
<dbReference type="PRINTS" id="PR00033">
    <property type="entry name" value="HTHASNC"/>
</dbReference>
<dbReference type="AlphaFoldDB" id="A0A5C8KYK9"/>
<keyword evidence="6" id="KW-1185">Reference proteome</keyword>
<dbReference type="SUPFAM" id="SSF54909">
    <property type="entry name" value="Dimeric alpha+beta barrel"/>
    <property type="match status" value="1"/>
</dbReference>
<dbReference type="InterPro" id="IPR011008">
    <property type="entry name" value="Dimeric_a/b-barrel"/>
</dbReference>
<dbReference type="PROSITE" id="PS50956">
    <property type="entry name" value="HTH_ASNC_2"/>
    <property type="match status" value="1"/>
</dbReference>
<dbReference type="GO" id="GO:0005829">
    <property type="term" value="C:cytosol"/>
    <property type="evidence" value="ECO:0007669"/>
    <property type="project" value="TreeGrafter"/>
</dbReference>
<dbReference type="SUPFAM" id="SSF46785">
    <property type="entry name" value="Winged helix' DNA-binding domain"/>
    <property type="match status" value="1"/>
</dbReference>
<evidence type="ECO:0000256" key="3">
    <source>
        <dbReference type="ARBA" id="ARBA00023163"/>
    </source>
</evidence>
<name>A0A5C8KYK9_9GAMM</name>
<keyword evidence="1" id="KW-0805">Transcription regulation</keyword>
<dbReference type="Pfam" id="PF13404">
    <property type="entry name" value="HTH_AsnC-type"/>
    <property type="match status" value="1"/>
</dbReference>
<evidence type="ECO:0000256" key="2">
    <source>
        <dbReference type="ARBA" id="ARBA00023125"/>
    </source>
</evidence>
<dbReference type="Gene3D" id="1.10.10.10">
    <property type="entry name" value="Winged helix-like DNA-binding domain superfamily/Winged helix DNA-binding domain"/>
    <property type="match status" value="1"/>
</dbReference>